<evidence type="ECO:0008006" key="4">
    <source>
        <dbReference type="Google" id="ProtNLM"/>
    </source>
</evidence>
<organism evidence="2 3">
    <name type="scientific">Streptomyces spinoverrucosus</name>
    <dbReference type="NCBI Taxonomy" id="284043"/>
    <lineage>
        <taxon>Bacteria</taxon>
        <taxon>Bacillati</taxon>
        <taxon>Actinomycetota</taxon>
        <taxon>Actinomycetes</taxon>
        <taxon>Kitasatosporales</taxon>
        <taxon>Streptomycetaceae</taxon>
        <taxon>Streptomyces</taxon>
    </lineage>
</organism>
<dbReference type="AlphaFoldDB" id="A0A4Y3V4Z4"/>
<dbReference type="OrthoDB" id="4546548at2"/>
<keyword evidence="3" id="KW-1185">Reference proteome</keyword>
<name>A0A4Y3V4Z4_9ACTN</name>
<proteinExistence type="predicted"/>
<sequence>MGADRAVAPGPDAEKYGNWRGVYNRLRMWAVDGTWERVFIVLVGQADTDEDLSWVVSGALHDRAGSSPRGRGPPKKGGPRPANRPTTPPAGRSRGGLSSVSTRAQAP</sequence>
<feature type="compositionally biased region" description="Polar residues" evidence="1">
    <location>
        <begin position="96"/>
        <end position="107"/>
    </location>
</feature>
<feature type="region of interest" description="Disordered" evidence="1">
    <location>
        <begin position="60"/>
        <end position="107"/>
    </location>
</feature>
<evidence type="ECO:0000313" key="3">
    <source>
        <dbReference type="Proteomes" id="UP000317881"/>
    </source>
</evidence>
<evidence type="ECO:0000313" key="2">
    <source>
        <dbReference type="EMBL" id="GEC02352.1"/>
    </source>
</evidence>
<protein>
    <recommendedName>
        <fullName evidence="4">Transposase</fullName>
    </recommendedName>
</protein>
<evidence type="ECO:0000256" key="1">
    <source>
        <dbReference type="SAM" id="MobiDB-lite"/>
    </source>
</evidence>
<reference evidence="2 3" key="1">
    <citation type="submission" date="2019-06" db="EMBL/GenBank/DDBJ databases">
        <title>Whole genome shotgun sequence of Streptomyces spinoverrucosus NBRC 14228.</title>
        <authorList>
            <person name="Hosoyama A."/>
            <person name="Uohara A."/>
            <person name="Ohji S."/>
            <person name="Ichikawa N."/>
        </authorList>
    </citation>
    <scope>NUCLEOTIDE SEQUENCE [LARGE SCALE GENOMIC DNA]</scope>
    <source>
        <strain evidence="2 3">NBRC 14228</strain>
    </source>
</reference>
<dbReference type="EMBL" id="BJND01000001">
    <property type="protein sequence ID" value="GEC02352.1"/>
    <property type="molecule type" value="Genomic_DNA"/>
</dbReference>
<comment type="caution">
    <text evidence="2">The sequence shown here is derived from an EMBL/GenBank/DDBJ whole genome shotgun (WGS) entry which is preliminary data.</text>
</comment>
<gene>
    <name evidence="2" type="ORF">SSP24_00070</name>
</gene>
<accession>A0A4Y3V4Z4</accession>
<dbReference type="Proteomes" id="UP000317881">
    <property type="component" value="Unassembled WGS sequence"/>
</dbReference>
<feature type="compositionally biased region" description="Low complexity" evidence="1">
    <location>
        <begin position="79"/>
        <end position="92"/>
    </location>
</feature>